<sequence>MQQLRSRGSSLLSTLAVPQLKKKALNSWVAVQDTYFSTKDIFDNHKVVFTVGTSIASVVTAWIGYTIRHHHETKVDQRLQSIEKAMKNNYHLEESDFKKLVNPGSSRIAAWIATAGTTFIIGYGFGWRGGRWYTNRKFRKDQMKLLGQINPRGPQLVTTDDGYILSMQRIPVGRSGNKTGKPPVLLQHGVLVDGVVWLLNPIDQSLPFILADNGYDVWIANSRGTQYSLGHTSLDSGYQAYWNWSWDELAAYDIPAEVEYVHNTTGQKLHYVGHSLGTLIALAPVSQDKLVNMLRSTALLAPIAHMGQIPSLVARIGVDIYLAEDAYLLGIREFSLGGDVVIKFLEGICQLPGIKCTNLMTPYTGSNCCLNSSRTELFLEHEPQATATKNMIHLAQMIRKGTLAMYDYGNVNDNMKHYGLPTPPAYDMTRIPKDFPLFLSHGGQDQLSDVADVKVLLDNLQGHDSDKLMVQYIEEYAHADFVFGVNANQLVYNPIISFFELH</sequence>
<proteinExistence type="predicted"/>
<feature type="transmembrane region" description="Helical" evidence="1">
    <location>
        <begin position="108"/>
        <end position="127"/>
    </location>
</feature>
<gene>
    <name evidence="3" type="ORF">CFOL_v3_05956</name>
</gene>
<dbReference type="InterPro" id="IPR006693">
    <property type="entry name" value="AB_hydrolase_lipase"/>
</dbReference>
<keyword evidence="1" id="KW-1133">Transmembrane helix</keyword>
<evidence type="ECO:0000259" key="2">
    <source>
        <dbReference type="Pfam" id="PF04083"/>
    </source>
</evidence>
<evidence type="ECO:0000313" key="3">
    <source>
        <dbReference type="EMBL" id="GAV62433.1"/>
    </source>
</evidence>
<evidence type="ECO:0000256" key="1">
    <source>
        <dbReference type="SAM" id="Phobius"/>
    </source>
</evidence>
<accession>A0A1Q3B3P0</accession>
<dbReference type="STRING" id="3775.A0A1Q3B3P0"/>
<dbReference type="Pfam" id="PF04083">
    <property type="entry name" value="Abhydro_lipase"/>
    <property type="match status" value="1"/>
</dbReference>
<keyword evidence="1" id="KW-0472">Membrane</keyword>
<dbReference type="EMBL" id="BDDD01000255">
    <property type="protein sequence ID" value="GAV62433.1"/>
    <property type="molecule type" value="Genomic_DNA"/>
</dbReference>
<name>A0A1Q3B3P0_CEPFO</name>
<dbReference type="FunFam" id="3.40.50.1820:FF:000126">
    <property type="entry name" value="Lipase"/>
    <property type="match status" value="1"/>
</dbReference>
<keyword evidence="1" id="KW-0812">Transmembrane</keyword>
<reference evidence="4" key="1">
    <citation type="submission" date="2016-04" db="EMBL/GenBank/DDBJ databases">
        <title>Cephalotus genome sequencing.</title>
        <authorList>
            <person name="Fukushima K."/>
            <person name="Hasebe M."/>
            <person name="Fang X."/>
        </authorList>
    </citation>
    <scope>NUCLEOTIDE SEQUENCE [LARGE SCALE GENOMIC DNA]</scope>
    <source>
        <strain evidence="4">cv. St1</strain>
    </source>
</reference>
<dbReference type="PANTHER" id="PTHR11005">
    <property type="entry name" value="LYSOSOMAL ACID LIPASE-RELATED"/>
    <property type="match status" value="1"/>
</dbReference>
<feature type="domain" description="Partial AB-hydrolase lipase" evidence="2">
    <location>
        <begin position="156"/>
        <end position="200"/>
    </location>
</feature>
<dbReference type="InterPro" id="IPR029058">
    <property type="entry name" value="AB_hydrolase_fold"/>
</dbReference>
<organism evidence="3 4">
    <name type="scientific">Cephalotus follicularis</name>
    <name type="common">Albany pitcher plant</name>
    <dbReference type="NCBI Taxonomy" id="3775"/>
    <lineage>
        <taxon>Eukaryota</taxon>
        <taxon>Viridiplantae</taxon>
        <taxon>Streptophyta</taxon>
        <taxon>Embryophyta</taxon>
        <taxon>Tracheophyta</taxon>
        <taxon>Spermatophyta</taxon>
        <taxon>Magnoliopsida</taxon>
        <taxon>eudicotyledons</taxon>
        <taxon>Gunneridae</taxon>
        <taxon>Pentapetalae</taxon>
        <taxon>rosids</taxon>
        <taxon>fabids</taxon>
        <taxon>Oxalidales</taxon>
        <taxon>Cephalotaceae</taxon>
        <taxon>Cephalotus</taxon>
    </lineage>
</organism>
<evidence type="ECO:0000313" key="4">
    <source>
        <dbReference type="Proteomes" id="UP000187406"/>
    </source>
</evidence>
<dbReference type="GO" id="GO:0006629">
    <property type="term" value="P:lipid metabolic process"/>
    <property type="evidence" value="ECO:0007669"/>
    <property type="project" value="InterPro"/>
</dbReference>
<dbReference type="OrthoDB" id="9974421at2759"/>
<dbReference type="Gene3D" id="3.40.50.1820">
    <property type="entry name" value="alpha/beta hydrolase"/>
    <property type="match status" value="1"/>
</dbReference>
<comment type="caution">
    <text evidence="3">The sequence shown here is derived from an EMBL/GenBank/DDBJ whole genome shotgun (WGS) entry which is preliminary data.</text>
</comment>
<keyword evidence="4" id="KW-1185">Reference proteome</keyword>
<feature type="transmembrane region" description="Helical" evidence="1">
    <location>
        <begin position="47"/>
        <end position="65"/>
    </location>
</feature>
<dbReference type="Proteomes" id="UP000187406">
    <property type="component" value="Unassembled WGS sequence"/>
</dbReference>
<dbReference type="AlphaFoldDB" id="A0A1Q3B3P0"/>
<dbReference type="SUPFAM" id="SSF53474">
    <property type="entry name" value="alpha/beta-Hydrolases"/>
    <property type="match status" value="1"/>
</dbReference>
<dbReference type="InParanoid" id="A0A1Q3B3P0"/>
<protein>
    <submittedName>
        <fullName evidence="3">Abhydro_lipase domain-containing protein</fullName>
    </submittedName>
</protein>